<evidence type="ECO:0000256" key="6">
    <source>
        <dbReference type="ARBA" id="ARBA00023136"/>
    </source>
</evidence>
<dbReference type="EMBL" id="WXEY01000007">
    <property type="protein sequence ID" value="MZP29816.1"/>
    <property type="molecule type" value="Genomic_DNA"/>
</dbReference>
<dbReference type="PANTHER" id="PTHR43875:SF15">
    <property type="entry name" value="TREHALOSE IMPORT ATP-BINDING PROTEIN SUGC"/>
    <property type="match status" value="1"/>
</dbReference>
<reference evidence="8 9" key="1">
    <citation type="submission" date="2020-01" db="EMBL/GenBank/DDBJ databases">
        <title>Whole-genome sequence of Heliobacterium undosum DSM 13378.</title>
        <authorList>
            <person name="Kyndt J.A."/>
            <person name="Meyer T.E."/>
        </authorList>
    </citation>
    <scope>NUCLEOTIDE SEQUENCE [LARGE SCALE GENOMIC DNA]</scope>
    <source>
        <strain evidence="8 9">DSM 13378</strain>
    </source>
</reference>
<keyword evidence="9" id="KW-1185">Reference proteome</keyword>
<dbReference type="InterPro" id="IPR013611">
    <property type="entry name" value="Transp-assoc_OB_typ2"/>
</dbReference>
<dbReference type="GO" id="GO:0016887">
    <property type="term" value="F:ATP hydrolysis activity"/>
    <property type="evidence" value="ECO:0007669"/>
    <property type="project" value="InterPro"/>
</dbReference>
<dbReference type="AlphaFoldDB" id="A0A845L2C3"/>
<dbReference type="GO" id="GO:0055052">
    <property type="term" value="C:ATP-binding cassette (ABC) transporter complex, substrate-binding subunit-containing"/>
    <property type="evidence" value="ECO:0007669"/>
    <property type="project" value="TreeGrafter"/>
</dbReference>
<dbReference type="InterPro" id="IPR017871">
    <property type="entry name" value="ABC_transporter-like_CS"/>
</dbReference>
<dbReference type="SUPFAM" id="SSF50331">
    <property type="entry name" value="MOP-like"/>
    <property type="match status" value="1"/>
</dbReference>
<keyword evidence="4 8" id="KW-0067">ATP-binding</keyword>
<evidence type="ECO:0000256" key="2">
    <source>
        <dbReference type="ARBA" id="ARBA00022475"/>
    </source>
</evidence>
<organism evidence="8 9">
    <name type="scientific">Heliomicrobium undosum</name>
    <dbReference type="NCBI Taxonomy" id="121734"/>
    <lineage>
        <taxon>Bacteria</taxon>
        <taxon>Bacillati</taxon>
        <taxon>Bacillota</taxon>
        <taxon>Clostridia</taxon>
        <taxon>Eubacteriales</taxon>
        <taxon>Heliobacteriaceae</taxon>
        <taxon>Heliomicrobium</taxon>
    </lineage>
</organism>
<comment type="caution">
    <text evidence="8">The sequence shown here is derived from an EMBL/GenBank/DDBJ whole genome shotgun (WGS) entry which is preliminary data.</text>
</comment>
<keyword evidence="6" id="KW-0472">Membrane</keyword>
<dbReference type="PROSITE" id="PS00211">
    <property type="entry name" value="ABC_TRANSPORTER_1"/>
    <property type="match status" value="1"/>
</dbReference>
<dbReference type="Proteomes" id="UP000463470">
    <property type="component" value="Unassembled WGS sequence"/>
</dbReference>
<dbReference type="PANTHER" id="PTHR43875">
    <property type="entry name" value="MALTODEXTRIN IMPORT ATP-BINDING PROTEIN MSMX"/>
    <property type="match status" value="1"/>
</dbReference>
<dbReference type="InterPro" id="IPR047641">
    <property type="entry name" value="ABC_transpr_MalK/UgpC-like"/>
</dbReference>
<dbReference type="GO" id="GO:0005524">
    <property type="term" value="F:ATP binding"/>
    <property type="evidence" value="ECO:0007669"/>
    <property type="project" value="UniProtKB-KW"/>
</dbReference>
<evidence type="ECO:0000313" key="9">
    <source>
        <dbReference type="Proteomes" id="UP000463470"/>
    </source>
</evidence>
<keyword evidence="1" id="KW-0813">Transport</keyword>
<evidence type="ECO:0000256" key="3">
    <source>
        <dbReference type="ARBA" id="ARBA00022741"/>
    </source>
</evidence>
<dbReference type="Pfam" id="PF08402">
    <property type="entry name" value="TOBE_2"/>
    <property type="match status" value="1"/>
</dbReference>
<gene>
    <name evidence="8" type="ORF">GTO91_08865</name>
</gene>
<keyword evidence="5" id="KW-1278">Translocase</keyword>
<dbReference type="InterPro" id="IPR003439">
    <property type="entry name" value="ABC_transporter-like_ATP-bd"/>
</dbReference>
<keyword evidence="3" id="KW-0547">Nucleotide-binding</keyword>
<dbReference type="InterPro" id="IPR008995">
    <property type="entry name" value="Mo/tungstate-bd_C_term_dom"/>
</dbReference>
<keyword evidence="2" id="KW-1003">Cell membrane</keyword>
<dbReference type="InterPro" id="IPR003593">
    <property type="entry name" value="AAA+_ATPase"/>
</dbReference>
<name>A0A845L2C3_9FIRM</name>
<evidence type="ECO:0000256" key="4">
    <source>
        <dbReference type="ARBA" id="ARBA00022840"/>
    </source>
</evidence>
<dbReference type="InterPro" id="IPR027417">
    <property type="entry name" value="P-loop_NTPase"/>
</dbReference>
<dbReference type="SUPFAM" id="SSF52540">
    <property type="entry name" value="P-loop containing nucleoside triphosphate hydrolases"/>
    <property type="match status" value="1"/>
</dbReference>
<dbReference type="OrthoDB" id="9802264at2"/>
<dbReference type="SMART" id="SM00382">
    <property type="entry name" value="AAA"/>
    <property type="match status" value="1"/>
</dbReference>
<dbReference type="GO" id="GO:0022857">
    <property type="term" value="F:transmembrane transporter activity"/>
    <property type="evidence" value="ECO:0007669"/>
    <property type="project" value="InterPro"/>
</dbReference>
<dbReference type="RefSeq" id="WP_161257958.1">
    <property type="nucleotide sequence ID" value="NZ_WXEY01000007.1"/>
</dbReference>
<evidence type="ECO:0000313" key="8">
    <source>
        <dbReference type="EMBL" id="MZP29816.1"/>
    </source>
</evidence>
<sequence>MNHTETESALLEAKNLSLSAGDFCLSDISFQLKPQGYLVIVGPTGCGKTMLLETIAGIRNIDSGSLYFNGIDISATPPEERRFGLAYQDSLLYPFLSVRENILFGVRKGEQLEGESAKKRMEELAESMGISHLLERFPQHLSGGERQRVSLARALMSDPALLLLDEPLSALDPRTRDMMQELLRRVHQEKGIPVIHVTHDFEEAIRMGDQMLLMREGKIEQAGAPMDLYAKPQSAYAARFLGVDNMIPAIPDRQDGPIVFCRCQDGEFAAEWHENRFLGGEKAENGEHGHRQGGWLCVRAEQLQMASPFSNESPEAFSRPMNRWLSVVEQVEMEGAHVVVYCRSKDAWRVRLSSREWQQRPVSPGELVALTVAVDHTWYVC</sequence>
<dbReference type="PROSITE" id="PS50893">
    <property type="entry name" value="ABC_TRANSPORTER_2"/>
    <property type="match status" value="1"/>
</dbReference>
<dbReference type="Pfam" id="PF00005">
    <property type="entry name" value="ABC_tran"/>
    <property type="match status" value="1"/>
</dbReference>
<dbReference type="Gene3D" id="3.40.50.300">
    <property type="entry name" value="P-loop containing nucleotide triphosphate hydrolases"/>
    <property type="match status" value="1"/>
</dbReference>
<feature type="domain" description="ABC transporter" evidence="7">
    <location>
        <begin position="4"/>
        <end position="241"/>
    </location>
</feature>
<evidence type="ECO:0000256" key="5">
    <source>
        <dbReference type="ARBA" id="ARBA00022967"/>
    </source>
</evidence>
<accession>A0A845L2C3</accession>
<protein>
    <submittedName>
        <fullName evidence="8">ATP-binding cassette domain-containing protein</fullName>
    </submittedName>
</protein>
<evidence type="ECO:0000259" key="7">
    <source>
        <dbReference type="PROSITE" id="PS50893"/>
    </source>
</evidence>
<proteinExistence type="predicted"/>
<evidence type="ECO:0000256" key="1">
    <source>
        <dbReference type="ARBA" id="ARBA00022448"/>
    </source>
</evidence>